<reference evidence="1 2" key="1">
    <citation type="journal article" date="2018" name="Sci. Rep.">
        <title>Genomic signatures of local adaptation to the degree of environmental predictability in rotifers.</title>
        <authorList>
            <person name="Franch-Gras L."/>
            <person name="Hahn C."/>
            <person name="Garcia-Roger E.M."/>
            <person name="Carmona M.J."/>
            <person name="Serra M."/>
            <person name="Gomez A."/>
        </authorList>
    </citation>
    <scope>NUCLEOTIDE SEQUENCE [LARGE SCALE GENOMIC DNA]</scope>
    <source>
        <strain evidence="1">HYR1</strain>
    </source>
</reference>
<name>A0A3M7RH58_BRAPC</name>
<organism evidence="1 2">
    <name type="scientific">Brachionus plicatilis</name>
    <name type="common">Marine rotifer</name>
    <name type="synonym">Brachionus muelleri</name>
    <dbReference type="NCBI Taxonomy" id="10195"/>
    <lineage>
        <taxon>Eukaryota</taxon>
        <taxon>Metazoa</taxon>
        <taxon>Spiralia</taxon>
        <taxon>Gnathifera</taxon>
        <taxon>Rotifera</taxon>
        <taxon>Eurotatoria</taxon>
        <taxon>Monogononta</taxon>
        <taxon>Pseudotrocha</taxon>
        <taxon>Ploima</taxon>
        <taxon>Brachionidae</taxon>
        <taxon>Brachionus</taxon>
    </lineage>
</organism>
<dbReference type="Proteomes" id="UP000276133">
    <property type="component" value="Unassembled WGS sequence"/>
</dbReference>
<gene>
    <name evidence="1" type="ORF">BpHYR1_035811</name>
</gene>
<protein>
    <submittedName>
        <fullName evidence="1">Uncharacterized protein</fullName>
    </submittedName>
</protein>
<evidence type="ECO:0000313" key="2">
    <source>
        <dbReference type="Proteomes" id="UP000276133"/>
    </source>
</evidence>
<dbReference type="AlphaFoldDB" id="A0A3M7RH58"/>
<proteinExistence type="predicted"/>
<keyword evidence="2" id="KW-1185">Reference proteome</keyword>
<evidence type="ECO:0000313" key="1">
    <source>
        <dbReference type="EMBL" id="RNA22916.1"/>
    </source>
</evidence>
<sequence>MLIDICGSYRNKWRIKINPSKTYSVFHLIGSDFNETNQMEYLGFILDPTLPYRHPTSSPKFKSFVYKKYFLSKFTYDLETLTLNLTTKDSINK</sequence>
<comment type="caution">
    <text evidence="1">The sequence shown here is derived from an EMBL/GenBank/DDBJ whole genome shotgun (WGS) entry which is preliminary data.</text>
</comment>
<dbReference type="EMBL" id="REGN01003377">
    <property type="protein sequence ID" value="RNA22916.1"/>
    <property type="molecule type" value="Genomic_DNA"/>
</dbReference>
<accession>A0A3M7RH58</accession>